<dbReference type="InterPro" id="IPR002528">
    <property type="entry name" value="MATE_fam"/>
</dbReference>
<evidence type="ECO:0000313" key="4">
    <source>
        <dbReference type="Proteomes" id="UP001501706"/>
    </source>
</evidence>
<feature type="transmembrane region" description="Helical" evidence="2">
    <location>
        <begin position="247"/>
        <end position="270"/>
    </location>
</feature>
<evidence type="ECO:0000313" key="3">
    <source>
        <dbReference type="EMBL" id="GAA0505309.1"/>
    </source>
</evidence>
<proteinExistence type="predicted"/>
<feature type="transmembrane region" description="Helical" evidence="2">
    <location>
        <begin position="394"/>
        <end position="414"/>
    </location>
</feature>
<feature type="transmembrane region" description="Helical" evidence="2">
    <location>
        <begin position="282"/>
        <end position="309"/>
    </location>
</feature>
<evidence type="ECO:0000256" key="1">
    <source>
        <dbReference type="ARBA" id="ARBA00022448"/>
    </source>
</evidence>
<keyword evidence="4" id="KW-1185">Reference proteome</keyword>
<keyword evidence="2" id="KW-0472">Membrane</keyword>
<feature type="transmembrane region" description="Helical" evidence="2">
    <location>
        <begin position="50"/>
        <end position="77"/>
    </location>
</feature>
<feature type="transmembrane region" description="Helical" evidence="2">
    <location>
        <begin position="168"/>
        <end position="189"/>
    </location>
</feature>
<dbReference type="Pfam" id="PF01554">
    <property type="entry name" value="MatE"/>
    <property type="match status" value="2"/>
</dbReference>
<keyword evidence="2" id="KW-1133">Transmembrane helix</keyword>
<dbReference type="InterPro" id="IPR050222">
    <property type="entry name" value="MATE_MdtK"/>
</dbReference>
<reference evidence="4" key="1">
    <citation type="journal article" date="2019" name="Int. J. Syst. Evol. Microbiol.">
        <title>The Global Catalogue of Microorganisms (GCM) 10K type strain sequencing project: providing services to taxonomists for standard genome sequencing and annotation.</title>
        <authorList>
            <consortium name="The Broad Institute Genomics Platform"/>
            <consortium name="The Broad Institute Genome Sequencing Center for Infectious Disease"/>
            <person name="Wu L."/>
            <person name="Ma J."/>
        </authorList>
    </citation>
    <scope>NUCLEOTIDE SEQUENCE [LARGE SCALE GENOMIC DNA]</scope>
    <source>
        <strain evidence="4">JCM 14330</strain>
    </source>
</reference>
<feature type="transmembrane region" description="Helical" evidence="2">
    <location>
        <begin position="434"/>
        <end position="459"/>
    </location>
</feature>
<protein>
    <submittedName>
        <fullName evidence="3">MATE family efflux transporter</fullName>
    </submittedName>
</protein>
<keyword evidence="1" id="KW-0813">Transport</keyword>
<feature type="transmembrane region" description="Helical" evidence="2">
    <location>
        <begin position="354"/>
        <end position="373"/>
    </location>
</feature>
<dbReference type="NCBIfam" id="TIGR00797">
    <property type="entry name" value="matE"/>
    <property type="match status" value="1"/>
</dbReference>
<name>A0ABP3LRT6_9BURK</name>
<feature type="transmembrane region" description="Helical" evidence="2">
    <location>
        <begin position="321"/>
        <end position="342"/>
    </location>
</feature>
<dbReference type="Proteomes" id="UP001501706">
    <property type="component" value="Unassembled WGS sequence"/>
</dbReference>
<dbReference type="PANTHER" id="PTHR43298">
    <property type="entry name" value="MULTIDRUG RESISTANCE PROTEIN NORM-RELATED"/>
    <property type="match status" value="1"/>
</dbReference>
<dbReference type="CDD" id="cd13131">
    <property type="entry name" value="MATE_NorM_like"/>
    <property type="match status" value="1"/>
</dbReference>
<dbReference type="PANTHER" id="PTHR43298:SF2">
    <property type="entry name" value="FMN_FAD EXPORTER YEEO-RELATED"/>
    <property type="match status" value="1"/>
</dbReference>
<evidence type="ECO:0000256" key="2">
    <source>
        <dbReference type="SAM" id="Phobius"/>
    </source>
</evidence>
<keyword evidence="2" id="KW-0812">Transmembrane</keyword>
<gene>
    <name evidence="3" type="ORF">GCM10009097_22960</name>
</gene>
<feature type="transmembrane region" description="Helical" evidence="2">
    <location>
        <begin position="137"/>
        <end position="156"/>
    </location>
</feature>
<accession>A0ABP3LRT6</accession>
<feature type="transmembrane region" description="Helical" evidence="2">
    <location>
        <begin position="195"/>
        <end position="220"/>
    </location>
</feature>
<dbReference type="RefSeq" id="WP_343927577.1">
    <property type="nucleotide sequence ID" value="NZ_BAAAEN010000007.1"/>
</dbReference>
<feature type="transmembrane region" description="Helical" evidence="2">
    <location>
        <begin position="98"/>
        <end position="117"/>
    </location>
</feature>
<organism evidence="3 4">
    <name type="scientific">Pigmentiphaga daeguensis</name>
    <dbReference type="NCBI Taxonomy" id="414049"/>
    <lineage>
        <taxon>Bacteria</taxon>
        <taxon>Pseudomonadati</taxon>
        <taxon>Pseudomonadota</taxon>
        <taxon>Betaproteobacteria</taxon>
        <taxon>Burkholderiales</taxon>
        <taxon>Alcaligenaceae</taxon>
        <taxon>Pigmentiphaga</taxon>
    </lineage>
</organism>
<sequence>MSEAGLALPSGWGATLRRILQQGWPVLVGQWASMAFGVLDTAMTGHASPVALAAMALAVSIYVTVFIGLTGVLHALIPIAAQHFGGRRLAEIGRAWGQAVWLSLGLSVVGGLAMLFPDTWLAMSGDVDPAVRAQVRGYLAMLIVALPAALVFRTVYALNTAVSRPKVVMMINIAGIGFKALFNWLFIYGKFGLPALGAVGAGLSTALVFWISVGLSALVLRRDPFYRQFGLRIGRPDRKTLGELLRLGLPMGGSYLIEVTSFTFMALLVAREGVYATGGHQIMANLVALCFMMPLALGVSTGALTAQAIGSGDPLRARRTGAAGLMISTTGALLTIAAVMLARGPIVQAYTSDAQVAVVALGLLGMLAFFHLFDSLQCMTSYLLRAYKMAVGPMLIQAGALWGIGLLGGWWLAFGPGAGALRGVVGMLMPGAPTGAGTMWLMATFSMAVSSLMLQYVYWRVAARRPAAPAVPQPRA</sequence>
<dbReference type="EMBL" id="BAAAEN010000007">
    <property type="protein sequence ID" value="GAA0505309.1"/>
    <property type="molecule type" value="Genomic_DNA"/>
</dbReference>
<comment type="caution">
    <text evidence="3">The sequence shown here is derived from an EMBL/GenBank/DDBJ whole genome shotgun (WGS) entry which is preliminary data.</text>
</comment>